<evidence type="ECO:0000256" key="4">
    <source>
        <dbReference type="ARBA" id="ARBA00022801"/>
    </source>
</evidence>
<comment type="caution">
    <text evidence="7">The sequence shown here is derived from an EMBL/GenBank/DDBJ whole genome shotgun (WGS) entry which is preliminary data.</text>
</comment>
<evidence type="ECO:0000256" key="1">
    <source>
        <dbReference type="ARBA" id="ARBA00004496"/>
    </source>
</evidence>
<dbReference type="AlphaFoldDB" id="A0AA39TJ81"/>
<dbReference type="Proteomes" id="UP001168877">
    <property type="component" value="Unassembled WGS sequence"/>
</dbReference>
<evidence type="ECO:0000259" key="6">
    <source>
        <dbReference type="Pfam" id="PF01926"/>
    </source>
</evidence>
<keyword evidence="4" id="KW-0378">Hydrolase</keyword>
<dbReference type="SUPFAM" id="SSF52540">
    <property type="entry name" value="P-loop containing nucleoside triphosphate hydrolases"/>
    <property type="match status" value="1"/>
</dbReference>
<dbReference type="EMBL" id="JAUESC010000002">
    <property type="protein sequence ID" value="KAK0605190.1"/>
    <property type="molecule type" value="Genomic_DNA"/>
</dbReference>
<keyword evidence="2" id="KW-0963">Cytoplasm</keyword>
<evidence type="ECO:0000313" key="7">
    <source>
        <dbReference type="EMBL" id="KAK0605190.1"/>
    </source>
</evidence>
<dbReference type="InterPro" id="IPR043358">
    <property type="entry name" value="GNL1-like"/>
</dbReference>
<dbReference type="GO" id="GO:0005829">
    <property type="term" value="C:cytosol"/>
    <property type="evidence" value="ECO:0007669"/>
    <property type="project" value="TreeGrafter"/>
</dbReference>
<feature type="domain" description="G" evidence="6">
    <location>
        <begin position="371"/>
        <end position="393"/>
    </location>
</feature>
<dbReference type="Gene3D" id="3.40.50.300">
    <property type="entry name" value="P-loop containing nucleotide triphosphate hydrolases"/>
    <property type="match status" value="1"/>
</dbReference>
<name>A0AA39TJ81_ACESA</name>
<sequence>MEKQKREVVCCGLWVACGVGPKTGINGVPPILAAATRPYEPGSRAALLDLGAARFCVNFDNMGKNEKTGLGRALVKHHNQMILQSKEKGIFYKNQHKKVLESVTDVTDIDAVIQQNDEPDINLHPIPNIHIDLDNGLTSEMMTMEDRKEEEALHASSLRVPRRPPWNARMSVEELNGNERQAFLTWRRTLARLEENEKLVLTPFEKNLDIWRQLWRVVERSDLLVMVVDARDPLFYRCPDLEAYAQEVDKHKRTLLLVNKADLLPFSVRKRWAKYFRDHEILFVFWSAKAASAALDGKILSGPWTQDRQENMDDPDTRIYGRDELLARLQFEAVEIVKLRRKSNCGNAGTSNVQSLGGITEVNATPKNAVVGFVGYPNVGKSSTINALVGQKKNRCHLHPRENKAFPNINNF</sequence>
<keyword evidence="3" id="KW-0547">Nucleotide-binding</keyword>
<dbReference type="InterPro" id="IPR006073">
    <property type="entry name" value="GTP-bd"/>
</dbReference>
<dbReference type="PANTHER" id="PTHR45709">
    <property type="entry name" value="LARGE SUBUNIT GTPASE 1 HOMOLOG-RELATED"/>
    <property type="match status" value="1"/>
</dbReference>
<dbReference type="Pfam" id="PF01926">
    <property type="entry name" value="MMR_HSR1"/>
    <property type="match status" value="1"/>
</dbReference>
<evidence type="ECO:0000256" key="2">
    <source>
        <dbReference type="ARBA" id="ARBA00022490"/>
    </source>
</evidence>
<dbReference type="InterPro" id="IPR027417">
    <property type="entry name" value="P-loop_NTPase"/>
</dbReference>
<organism evidence="7 8">
    <name type="scientific">Acer saccharum</name>
    <name type="common">Sugar maple</name>
    <dbReference type="NCBI Taxonomy" id="4024"/>
    <lineage>
        <taxon>Eukaryota</taxon>
        <taxon>Viridiplantae</taxon>
        <taxon>Streptophyta</taxon>
        <taxon>Embryophyta</taxon>
        <taxon>Tracheophyta</taxon>
        <taxon>Spermatophyta</taxon>
        <taxon>Magnoliopsida</taxon>
        <taxon>eudicotyledons</taxon>
        <taxon>Gunneridae</taxon>
        <taxon>Pentapetalae</taxon>
        <taxon>rosids</taxon>
        <taxon>malvids</taxon>
        <taxon>Sapindales</taxon>
        <taxon>Sapindaceae</taxon>
        <taxon>Hippocastanoideae</taxon>
        <taxon>Acereae</taxon>
        <taxon>Acer</taxon>
    </lineage>
</organism>
<dbReference type="FunFam" id="3.40.50.300:FF:001151">
    <property type="entry name" value="Large subunit GTPase 1"/>
    <property type="match status" value="1"/>
</dbReference>
<evidence type="ECO:0000256" key="3">
    <source>
        <dbReference type="ARBA" id="ARBA00022741"/>
    </source>
</evidence>
<gene>
    <name evidence="7" type="ORF">LWI29_023976</name>
</gene>
<evidence type="ECO:0000313" key="8">
    <source>
        <dbReference type="Proteomes" id="UP001168877"/>
    </source>
</evidence>
<keyword evidence="5" id="KW-0342">GTP-binding</keyword>
<reference evidence="7" key="2">
    <citation type="submission" date="2023-06" db="EMBL/GenBank/DDBJ databases">
        <authorList>
            <person name="Swenson N.G."/>
            <person name="Wegrzyn J.L."/>
            <person name="Mcevoy S.L."/>
        </authorList>
    </citation>
    <scope>NUCLEOTIDE SEQUENCE</scope>
    <source>
        <strain evidence="7">NS2018</strain>
        <tissue evidence="7">Leaf</tissue>
    </source>
</reference>
<protein>
    <recommendedName>
        <fullName evidence="6">G domain-containing protein</fullName>
    </recommendedName>
</protein>
<evidence type="ECO:0000256" key="5">
    <source>
        <dbReference type="ARBA" id="ARBA00023134"/>
    </source>
</evidence>
<reference evidence="7" key="1">
    <citation type="journal article" date="2022" name="Plant J.">
        <title>Strategies of tolerance reflected in two North American maple genomes.</title>
        <authorList>
            <person name="McEvoy S.L."/>
            <person name="Sezen U.U."/>
            <person name="Trouern-Trend A."/>
            <person name="McMahon S.M."/>
            <person name="Schaberg P.G."/>
            <person name="Yang J."/>
            <person name="Wegrzyn J.L."/>
            <person name="Swenson N.G."/>
        </authorList>
    </citation>
    <scope>NUCLEOTIDE SEQUENCE</scope>
    <source>
        <strain evidence="7">NS2018</strain>
    </source>
</reference>
<dbReference type="GO" id="GO:0003924">
    <property type="term" value="F:GTPase activity"/>
    <property type="evidence" value="ECO:0007669"/>
    <property type="project" value="InterPro"/>
</dbReference>
<dbReference type="PANTHER" id="PTHR45709:SF2">
    <property type="entry name" value="LARGE SUBUNIT GTPASE 1 HOMOLOG"/>
    <property type="match status" value="1"/>
</dbReference>
<proteinExistence type="predicted"/>
<dbReference type="GO" id="GO:0005525">
    <property type="term" value="F:GTP binding"/>
    <property type="evidence" value="ECO:0007669"/>
    <property type="project" value="UniProtKB-KW"/>
</dbReference>
<accession>A0AA39TJ81</accession>
<comment type="subcellular location">
    <subcellularLocation>
        <location evidence="1">Cytoplasm</location>
    </subcellularLocation>
</comment>
<keyword evidence="8" id="KW-1185">Reference proteome</keyword>